<dbReference type="PIRSF" id="PIRSF035875">
    <property type="entry name" value="RNase_BN"/>
    <property type="match status" value="1"/>
</dbReference>
<reference evidence="7 8" key="1">
    <citation type="submission" date="2014-04" db="EMBL/GenBank/DDBJ databases">
        <title>Characterization and application of a salt tolerant electro-active bacterium.</title>
        <authorList>
            <person name="Yang L."/>
            <person name="Wei S."/>
            <person name="Tay Q.X.M."/>
        </authorList>
    </citation>
    <scope>NUCLEOTIDE SEQUENCE [LARGE SCALE GENOMIC DNA]</scope>
    <source>
        <strain evidence="7 8">LY1</strain>
    </source>
</reference>
<dbReference type="Pfam" id="PF03631">
    <property type="entry name" value="Virul_fac_BrkB"/>
    <property type="match status" value="1"/>
</dbReference>
<dbReference type="EMBL" id="JMIH01000014">
    <property type="protein sequence ID" value="KEO74602.1"/>
    <property type="molecule type" value="Genomic_DNA"/>
</dbReference>
<dbReference type="GO" id="GO:0005886">
    <property type="term" value="C:plasma membrane"/>
    <property type="evidence" value="ECO:0007669"/>
    <property type="project" value="UniProtKB-SubCell"/>
</dbReference>
<feature type="transmembrane region" description="Helical" evidence="6">
    <location>
        <begin position="214"/>
        <end position="234"/>
    </location>
</feature>
<evidence type="ECO:0000256" key="3">
    <source>
        <dbReference type="ARBA" id="ARBA00022692"/>
    </source>
</evidence>
<keyword evidence="2" id="KW-1003">Cell membrane</keyword>
<comment type="subcellular location">
    <subcellularLocation>
        <location evidence="1">Cell membrane</location>
        <topology evidence="1">Multi-pass membrane protein</topology>
    </subcellularLocation>
</comment>
<feature type="transmembrane region" description="Helical" evidence="6">
    <location>
        <begin position="178"/>
        <end position="202"/>
    </location>
</feature>
<organism evidence="7 8">
    <name type="scientific">Anditalea andensis</name>
    <dbReference type="NCBI Taxonomy" id="1048983"/>
    <lineage>
        <taxon>Bacteria</taxon>
        <taxon>Pseudomonadati</taxon>
        <taxon>Bacteroidota</taxon>
        <taxon>Cytophagia</taxon>
        <taxon>Cytophagales</taxon>
        <taxon>Cytophagaceae</taxon>
        <taxon>Anditalea</taxon>
    </lineage>
</organism>
<evidence type="ECO:0000313" key="7">
    <source>
        <dbReference type="EMBL" id="KEO74602.1"/>
    </source>
</evidence>
<dbReference type="RefSeq" id="WP_035070521.1">
    <property type="nucleotide sequence ID" value="NZ_JMIH01000014.1"/>
</dbReference>
<protein>
    <submittedName>
        <fullName evidence="7">Uncharacterized protein</fullName>
    </submittedName>
</protein>
<dbReference type="PANTHER" id="PTHR30213:SF1">
    <property type="entry name" value="INNER MEMBRANE PROTEIN YHJD"/>
    <property type="match status" value="1"/>
</dbReference>
<evidence type="ECO:0000313" key="8">
    <source>
        <dbReference type="Proteomes" id="UP000027821"/>
    </source>
</evidence>
<feature type="transmembrane region" description="Helical" evidence="6">
    <location>
        <begin position="30"/>
        <end position="53"/>
    </location>
</feature>
<keyword evidence="4 6" id="KW-1133">Transmembrane helix</keyword>
<dbReference type="eggNOG" id="COG1295">
    <property type="taxonomic scope" value="Bacteria"/>
</dbReference>
<evidence type="ECO:0000256" key="5">
    <source>
        <dbReference type="ARBA" id="ARBA00023136"/>
    </source>
</evidence>
<proteinExistence type="predicted"/>
<dbReference type="OrthoDB" id="9797028at2"/>
<dbReference type="InterPro" id="IPR017039">
    <property type="entry name" value="Virul_fac_BrkB"/>
</dbReference>
<feature type="transmembrane region" description="Helical" evidence="6">
    <location>
        <begin position="135"/>
        <end position="158"/>
    </location>
</feature>
<evidence type="ECO:0000256" key="2">
    <source>
        <dbReference type="ARBA" id="ARBA00022475"/>
    </source>
</evidence>
<evidence type="ECO:0000256" key="4">
    <source>
        <dbReference type="ARBA" id="ARBA00022989"/>
    </source>
</evidence>
<comment type="caution">
    <text evidence="7">The sequence shown here is derived from an EMBL/GenBank/DDBJ whole genome shotgun (WGS) entry which is preliminary data.</text>
</comment>
<keyword evidence="5 6" id="KW-0472">Membrane</keyword>
<dbReference type="Proteomes" id="UP000027821">
    <property type="component" value="Unassembled WGS sequence"/>
</dbReference>
<keyword evidence="3 6" id="KW-0812">Transmembrane</keyword>
<evidence type="ECO:0000256" key="1">
    <source>
        <dbReference type="ARBA" id="ARBA00004651"/>
    </source>
</evidence>
<keyword evidence="8" id="KW-1185">Reference proteome</keyword>
<gene>
    <name evidence="7" type="ORF">EL17_02705</name>
</gene>
<dbReference type="AlphaFoldDB" id="A0A074LLA4"/>
<sequence>MHFIKKCYSLSKTSFKIFADNHPVKFASAIAYFSLFALPSMLLIILYFFSMFFPVEMIVDLLKEELSIVVGQDGANILVVITENYKGQAEQNLFTLVIYSVVIFWLSTQLFRLFQNSLNDLWLVKPKFTNFWQRIWMERVLTFFLVIGSGVLLFSSIAVEWGLEMLLGSDSQQSGWTLTSVLVNIITAIFVFFWFSLLYKVLPAVKIKWGPTLVGAWVTSILFIIGYLLIWEFVVKRELEDFYDVAASIIVVALWIFYASLVFLYGASFTKAYSNDRGKAIEPASYAYKFKKVKDE</sequence>
<dbReference type="PANTHER" id="PTHR30213">
    <property type="entry name" value="INNER MEMBRANE PROTEIN YHJD"/>
    <property type="match status" value="1"/>
</dbReference>
<dbReference type="STRING" id="1048983.EL17_02705"/>
<name>A0A074LLA4_9BACT</name>
<feature type="transmembrane region" description="Helical" evidence="6">
    <location>
        <begin position="93"/>
        <end position="114"/>
    </location>
</feature>
<accession>A0A074LLA4</accession>
<evidence type="ECO:0000256" key="6">
    <source>
        <dbReference type="SAM" id="Phobius"/>
    </source>
</evidence>
<feature type="transmembrane region" description="Helical" evidence="6">
    <location>
        <begin position="246"/>
        <end position="267"/>
    </location>
</feature>